<reference evidence="2 3" key="1">
    <citation type="submission" date="2016-02" db="EMBL/GenBank/DDBJ databases">
        <authorList>
            <person name="Wen L."/>
            <person name="He K."/>
            <person name="Yang H."/>
        </authorList>
    </citation>
    <scope>NUCLEOTIDE SEQUENCE [LARGE SCALE GENOMIC DNA]</scope>
    <source>
        <strain evidence="2 3">CMW7778B</strain>
    </source>
</reference>
<proteinExistence type="predicted"/>
<evidence type="ECO:0000313" key="3">
    <source>
        <dbReference type="Proteomes" id="UP000070505"/>
    </source>
</evidence>
<feature type="transmembrane region" description="Helical" evidence="1">
    <location>
        <begin position="50"/>
        <end position="69"/>
    </location>
</feature>
<keyword evidence="1" id="KW-0472">Membrane</keyword>
<organism evidence="2 3">
    <name type="scientific">Gardnerella vaginalis</name>
    <dbReference type="NCBI Taxonomy" id="2702"/>
    <lineage>
        <taxon>Bacteria</taxon>
        <taxon>Bacillati</taxon>
        <taxon>Actinomycetota</taxon>
        <taxon>Actinomycetes</taxon>
        <taxon>Bifidobacteriales</taxon>
        <taxon>Bifidobacteriaceae</taxon>
        <taxon>Gardnerella</taxon>
    </lineage>
</organism>
<protein>
    <submittedName>
        <fullName evidence="2">Uncharacterized protein</fullName>
    </submittedName>
</protein>
<keyword evidence="1" id="KW-0812">Transmembrane</keyword>
<dbReference type="PATRIC" id="fig|2702.101.peg.1003"/>
<accession>A0A135Z4G2</accession>
<dbReference type="AlphaFoldDB" id="A0A135Z4G2"/>
<evidence type="ECO:0000256" key="1">
    <source>
        <dbReference type="SAM" id="Phobius"/>
    </source>
</evidence>
<comment type="caution">
    <text evidence="2">The sequence shown here is derived from an EMBL/GenBank/DDBJ whole genome shotgun (WGS) entry which is preliminary data.</text>
</comment>
<sequence>MFIKIITVIRVNGRSCLLNNLFYDHLIQSRVREKEGNGVMRSKTIFCKTIFQSCLVMLLLIGSLFSLAGCADGEDKAELASYHWETVEVSREEFRIPENYMNKDELYLFVSRDILDSHYDLSKVTLGDKPIKLVDSSFNLPGPGLKALFLVGKFDLKDKSSSDVLKVPGINKTGNVAIGYKKK</sequence>
<dbReference type="EMBL" id="LSRC01000044">
    <property type="protein sequence ID" value="KXI16507.1"/>
    <property type="molecule type" value="Genomic_DNA"/>
</dbReference>
<name>A0A135Z4G2_GARVA</name>
<dbReference type="Proteomes" id="UP000070505">
    <property type="component" value="Unassembled WGS sequence"/>
</dbReference>
<gene>
    <name evidence="2" type="ORF">HMPREF3230_01015</name>
</gene>
<keyword evidence="1" id="KW-1133">Transmembrane helix</keyword>
<evidence type="ECO:0000313" key="2">
    <source>
        <dbReference type="EMBL" id="KXI16507.1"/>
    </source>
</evidence>